<dbReference type="CDD" id="cd02787">
    <property type="entry name" value="MopB_CT_ydeP"/>
    <property type="match status" value="1"/>
</dbReference>
<keyword evidence="8" id="KW-0408">Iron</keyword>
<dbReference type="InterPro" id="IPR006656">
    <property type="entry name" value="Mopterin_OxRdtase"/>
</dbReference>
<dbReference type="InterPro" id="IPR009010">
    <property type="entry name" value="Asp_de-COase-like_dom_sf"/>
</dbReference>
<dbReference type="AlphaFoldDB" id="A0A3L7JIR5"/>
<dbReference type="Pfam" id="PF01568">
    <property type="entry name" value="Molydop_binding"/>
    <property type="match status" value="1"/>
</dbReference>
<comment type="caution">
    <text evidence="13">The sequence shown here is derived from an EMBL/GenBank/DDBJ whole genome shotgun (WGS) entry which is preliminary data.</text>
</comment>
<feature type="region of interest" description="Disordered" evidence="10">
    <location>
        <begin position="1"/>
        <end position="23"/>
    </location>
</feature>
<dbReference type="GO" id="GO:0008863">
    <property type="term" value="F:formate dehydrogenase (NAD+) activity"/>
    <property type="evidence" value="ECO:0007669"/>
    <property type="project" value="InterPro"/>
</dbReference>
<keyword evidence="14" id="KW-1185">Reference proteome</keyword>
<proteinExistence type="inferred from homology"/>
<evidence type="ECO:0000256" key="8">
    <source>
        <dbReference type="ARBA" id="ARBA00023004"/>
    </source>
</evidence>
<dbReference type="Proteomes" id="UP000281094">
    <property type="component" value="Unassembled WGS sequence"/>
</dbReference>
<dbReference type="GO" id="GO:0043546">
    <property type="term" value="F:molybdopterin cofactor binding"/>
    <property type="evidence" value="ECO:0007669"/>
    <property type="project" value="InterPro"/>
</dbReference>
<keyword evidence="9" id="KW-0411">Iron-sulfur</keyword>
<dbReference type="GO" id="GO:0051539">
    <property type="term" value="F:4 iron, 4 sulfur cluster binding"/>
    <property type="evidence" value="ECO:0007669"/>
    <property type="project" value="UniProtKB-KW"/>
</dbReference>
<evidence type="ECO:0000256" key="2">
    <source>
        <dbReference type="ARBA" id="ARBA00001966"/>
    </source>
</evidence>
<protein>
    <submittedName>
        <fullName evidence="13">Formate dehydrogenase</fullName>
    </submittedName>
</protein>
<comment type="similarity">
    <text evidence="3">Belongs to the prokaryotic molybdopterin-containing oxidoreductase family.</text>
</comment>
<dbReference type="PANTHER" id="PTHR43105">
    <property type="entry name" value="RESPIRATORY NITRATE REDUCTASE"/>
    <property type="match status" value="1"/>
</dbReference>
<dbReference type="Gene3D" id="3.40.50.740">
    <property type="match status" value="1"/>
</dbReference>
<evidence type="ECO:0000259" key="11">
    <source>
        <dbReference type="Pfam" id="PF00384"/>
    </source>
</evidence>
<dbReference type="InterPro" id="IPR041953">
    <property type="entry name" value="YdeP_MopB"/>
</dbReference>
<dbReference type="PIRSF" id="PIRSF000144">
    <property type="entry name" value="CbbBc"/>
    <property type="match status" value="1"/>
</dbReference>
<evidence type="ECO:0000313" key="14">
    <source>
        <dbReference type="Proteomes" id="UP000281094"/>
    </source>
</evidence>
<dbReference type="NCBIfam" id="TIGR01701">
    <property type="entry name" value="Fdhalpha-like"/>
    <property type="match status" value="1"/>
</dbReference>
<evidence type="ECO:0000259" key="12">
    <source>
        <dbReference type="Pfam" id="PF01568"/>
    </source>
</evidence>
<feature type="domain" description="Molybdopterin dinucleotide-binding" evidence="12">
    <location>
        <begin position="652"/>
        <end position="761"/>
    </location>
</feature>
<reference evidence="13 14" key="1">
    <citation type="submission" date="2018-10" db="EMBL/GenBank/DDBJ databases">
        <title>Notoacmeibacter sp. M2BS9Y-3-1, whole genome shotgun sequence.</title>
        <authorList>
            <person name="Tuo L."/>
        </authorList>
    </citation>
    <scope>NUCLEOTIDE SEQUENCE [LARGE SCALE GENOMIC DNA]</scope>
    <source>
        <strain evidence="13 14">M2BS9Y-3-1</strain>
    </source>
</reference>
<accession>A0A3L7JIR5</accession>
<dbReference type="InterPro" id="IPR050123">
    <property type="entry name" value="Prok_molybdopt-oxidoreductase"/>
</dbReference>
<keyword evidence="7" id="KW-0560">Oxidoreductase</keyword>
<name>A0A3L7JIR5_9HYPH</name>
<dbReference type="InterPro" id="IPR037951">
    <property type="entry name" value="MopB_CT_YdeP"/>
</dbReference>
<dbReference type="InterPro" id="IPR006657">
    <property type="entry name" value="MoPterin_dinucl-bd_dom"/>
</dbReference>
<organism evidence="13 14">
    <name type="scientific">Notoacmeibacter ruber</name>
    <dbReference type="NCBI Taxonomy" id="2670375"/>
    <lineage>
        <taxon>Bacteria</taxon>
        <taxon>Pseudomonadati</taxon>
        <taxon>Pseudomonadota</taxon>
        <taxon>Alphaproteobacteria</taxon>
        <taxon>Hyphomicrobiales</taxon>
        <taxon>Notoacmeibacteraceae</taxon>
        <taxon>Notoacmeibacter</taxon>
    </lineage>
</organism>
<dbReference type="RefSeq" id="WP_121645350.1">
    <property type="nucleotide sequence ID" value="NZ_RCWN01000001.1"/>
</dbReference>
<dbReference type="SUPFAM" id="SSF50692">
    <property type="entry name" value="ADC-like"/>
    <property type="match status" value="1"/>
</dbReference>
<evidence type="ECO:0000256" key="4">
    <source>
        <dbReference type="ARBA" id="ARBA00022485"/>
    </source>
</evidence>
<evidence type="ECO:0000256" key="6">
    <source>
        <dbReference type="ARBA" id="ARBA00022723"/>
    </source>
</evidence>
<evidence type="ECO:0000256" key="7">
    <source>
        <dbReference type="ARBA" id="ARBA00023002"/>
    </source>
</evidence>
<dbReference type="GO" id="GO:0045333">
    <property type="term" value="P:cellular respiration"/>
    <property type="evidence" value="ECO:0007669"/>
    <property type="project" value="UniProtKB-ARBA"/>
</dbReference>
<dbReference type="SUPFAM" id="SSF53706">
    <property type="entry name" value="Formate dehydrogenase/DMSO reductase, domains 1-3"/>
    <property type="match status" value="1"/>
</dbReference>
<evidence type="ECO:0000313" key="13">
    <source>
        <dbReference type="EMBL" id="RLQ88382.1"/>
    </source>
</evidence>
<dbReference type="Gene3D" id="3.40.228.10">
    <property type="entry name" value="Dimethylsulfoxide Reductase, domain 2"/>
    <property type="match status" value="1"/>
</dbReference>
<evidence type="ECO:0000256" key="3">
    <source>
        <dbReference type="ARBA" id="ARBA00010312"/>
    </source>
</evidence>
<dbReference type="GO" id="GO:1990204">
    <property type="term" value="C:oxidoreductase complex"/>
    <property type="evidence" value="ECO:0007669"/>
    <property type="project" value="UniProtKB-ARBA"/>
</dbReference>
<sequence>MTDNAKELAKEGKTPHYDSPAGGWGSLRGIAEVTDEASPEFGVADTLRRQNKPGGFMCTSCAWPKPANYHPFEFCENGAKATVWELTSDRCTPEFFEQHTVSELRNWTDHELEMTGRLTEPMRYDAASDRYVRASWEEAFSAIGTTFKRLDPKSTVFYSSGHAGLEASYLYALFARLYGHNNLPQSSNMCHETTSVGLKKVIGSSVGTVIWDDLEETDAFFFFGQNPGTNSPRFLRPLAEAKQRGAKIVTFNPLREQGLVSFVDPQSPVQMMTGKETKISHRYYQLKSGGDVAAILGLCKYVIEKDDEAQKSGGHRVIDQDFIDQHTTGFDEFIEFARAADWSDIEKASGLSETDLREAGHIYISCERVIGVYGMGLTQHSHGALNIAMLVNLLCLRGNIGKDGAGCCPVRGHSNVQGQRTVGISEKPSLIPNDKLRELFGFEPPMDQGYVITEALQATMKGEVKAILSLGGNLCRALPERDKVEQSWSALDLTAMISTKLNRSHLFPGKEGWILPCLGRAEIDRQATGNQYVSVEDSFSCIHGSVGHRSPASEHLKSELAIVAGLAKATLPANPKVKWDEWTADYSHVRNLIEACYPDDFHDYNARLNEPGGFWRGNSARERIWETESGKAVITTPDQLHSRNFEERDGRYILVTLRSNDQFNTTIYGYSDRFRGIEGTRDVVLMNQADIDAAGLEAGETVTLFSDDDTPDGGNRRLGGLTLTPYNIPRGTIAGYYPECNVLIGLMHGDEISKTPASKSIPVRIEREEKPSH</sequence>
<feature type="compositionally biased region" description="Basic and acidic residues" evidence="10">
    <location>
        <begin position="1"/>
        <end position="16"/>
    </location>
</feature>
<dbReference type="PANTHER" id="PTHR43105:SF4">
    <property type="entry name" value="PROTEIN YDEP"/>
    <property type="match status" value="1"/>
</dbReference>
<evidence type="ECO:0000256" key="1">
    <source>
        <dbReference type="ARBA" id="ARBA00001942"/>
    </source>
</evidence>
<dbReference type="InterPro" id="IPR010046">
    <property type="entry name" value="Mopterin_OxRdtse_a_bac"/>
</dbReference>
<comment type="cofactor">
    <cofactor evidence="2">
        <name>[4Fe-4S] cluster</name>
        <dbReference type="ChEBI" id="CHEBI:49883"/>
    </cofactor>
</comment>
<dbReference type="GO" id="GO:0016020">
    <property type="term" value="C:membrane"/>
    <property type="evidence" value="ECO:0007669"/>
    <property type="project" value="TreeGrafter"/>
</dbReference>
<keyword evidence="6" id="KW-0479">Metal-binding</keyword>
<dbReference type="Pfam" id="PF00384">
    <property type="entry name" value="Molybdopterin"/>
    <property type="match status" value="1"/>
</dbReference>
<comment type="cofactor">
    <cofactor evidence="1">
        <name>Mo-bis(molybdopterin guanine dinucleotide)</name>
        <dbReference type="ChEBI" id="CHEBI:60539"/>
    </cofactor>
</comment>
<keyword evidence="5" id="KW-0500">Molybdenum</keyword>
<dbReference type="EMBL" id="RCWN01000001">
    <property type="protein sequence ID" value="RLQ88382.1"/>
    <property type="molecule type" value="Genomic_DNA"/>
</dbReference>
<evidence type="ECO:0000256" key="9">
    <source>
        <dbReference type="ARBA" id="ARBA00023014"/>
    </source>
</evidence>
<gene>
    <name evidence="13" type="ORF">D8780_09380</name>
</gene>
<dbReference type="GO" id="GO:0030151">
    <property type="term" value="F:molybdenum ion binding"/>
    <property type="evidence" value="ECO:0007669"/>
    <property type="project" value="InterPro"/>
</dbReference>
<feature type="domain" description="Molybdopterin oxidoreductase" evidence="11">
    <location>
        <begin position="117"/>
        <end position="493"/>
    </location>
</feature>
<dbReference type="CDD" id="cd02767">
    <property type="entry name" value="MopB_ydeP"/>
    <property type="match status" value="1"/>
</dbReference>
<keyword evidence="4" id="KW-0004">4Fe-4S</keyword>
<evidence type="ECO:0000256" key="5">
    <source>
        <dbReference type="ARBA" id="ARBA00022505"/>
    </source>
</evidence>
<evidence type="ECO:0000256" key="10">
    <source>
        <dbReference type="SAM" id="MobiDB-lite"/>
    </source>
</evidence>